<evidence type="ECO:0000313" key="3">
    <source>
        <dbReference type="Proteomes" id="UP000199415"/>
    </source>
</evidence>
<feature type="signal peptide" evidence="1">
    <location>
        <begin position="1"/>
        <end position="24"/>
    </location>
</feature>
<gene>
    <name evidence="2" type="ORF">SAMN05216241_104117</name>
</gene>
<keyword evidence="3" id="KW-1185">Reference proteome</keyword>
<evidence type="ECO:0000256" key="1">
    <source>
        <dbReference type="SAM" id="SignalP"/>
    </source>
</evidence>
<dbReference type="RefSeq" id="WP_090019508.1">
    <property type="nucleotide sequence ID" value="NZ_FNCE01000004.1"/>
</dbReference>
<evidence type="ECO:0000313" key="2">
    <source>
        <dbReference type="EMBL" id="SDG01146.1"/>
    </source>
</evidence>
<organism evidence="2 3">
    <name type="scientific">Limimonas halophila</name>
    <dbReference type="NCBI Taxonomy" id="1082479"/>
    <lineage>
        <taxon>Bacteria</taxon>
        <taxon>Pseudomonadati</taxon>
        <taxon>Pseudomonadota</taxon>
        <taxon>Alphaproteobacteria</taxon>
        <taxon>Rhodospirillales</taxon>
        <taxon>Rhodovibrionaceae</taxon>
        <taxon>Limimonas</taxon>
    </lineage>
</organism>
<accession>A0A1G7QRI5</accession>
<dbReference type="Pfam" id="PF11306">
    <property type="entry name" value="DUF3108"/>
    <property type="match status" value="1"/>
</dbReference>
<dbReference type="InterPro" id="IPR021457">
    <property type="entry name" value="DUF3108"/>
</dbReference>
<reference evidence="2 3" key="1">
    <citation type="submission" date="2016-10" db="EMBL/GenBank/DDBJ databases">
        <authorList>
            <person name="de Groot N.N."/>
        </authorList>
    </citation>
    <scope>NUCLEOTIDE SEQUENCE [LARGE SCALE GENOMIC DNA]</scope>
    <source>
        <strain evidence="2 3">DSM 25584</strain>
    </source>
</reference>
<sequence length="300" mass="32332">MPGTLRGLCAAPLMAALLATPATAEQVGLTYKLWVGGLHGLTMKARVELDANRYDLALQAQTKGWTSTLFPFVLEARSVGAVDGELPDPGRFHTASREGSERIRWAALDYPAGDGAPTLKAWPDPADERDREVVPERARRATLDPVSAVYTLLRQAADGCDGKVAIFDGRRRFNLIAQDQGTKQIRKSAYTMYSGPARVCELTLRRVHGFEQDNGRNRGKGGSGGGGESKYPDTIRVFLAEVKEGLPPLPVRLEAVTLLGALRAHLVTMNDGDAAQLSARKLLPLADHTDAEVPPIQDGG</sequence>
<protein>
    <recommendedName>
        <fullName evidence="4">DUF3108 domain-containing protein</fullName>
    </recommendedName>
</protein>
<keyword evidence="1" id="KW-0732">Signal</keyword>
<name>A0A1G7QRI5_9PROT</name>
<dbReference type="EMBL" id="FNCE01000004">
    <property type="protein sequence ID" value="SDG01146.1"/>
    <property type="molecule type" value="Genomic_DNA"/>
</dbReference>
<dbReference type="AlphaFoldDB" id="A0A1G7QRI5"/>
<feature type="chain" id="PRO_5011792689" description="DUF3108 domain-containing protein" evidence="1">
    <location>
        <begin position="25"/>
        <end position="300"/>
    </location>
</feature>
<proteinExistence type="predicted"/>
<evidence type="ECO:0008006" key="4">
    <source>
        <dbReference type="Google" id="ProtNLM"/>
    </source>
</evidence>
<dbReference type="STRING" id="1082479.SAMN05216241_104117"/>
<dbReference type="Proteomes" id="UP000199415">
    <property type="component" value="Unassembled WGS sequence"/>
</dbReference>
<dbReference type="OrthoDB" id="7630100at2"/>